<feature type="domain" description="Core-binding (CB)" evidence="7">
    <location>
        <begin position="59"/>
        <end position="141"/>
    </location>
</feature>
<dbReference type="PROSITE" id="PS51900">
    <property type="entry name" value="CB"/>
    <property type="match status" value="1"/>
</dbReference>
<sequence>MGIKIRYREDRDQWVVTEISNGRRHQRSFAGEKQGKKQAREYAAAREAALDEAAFQGEAMGRERRRTFLEGLERWVSEYDVASQAKAIRPVAAYMGEDVLIGQETVDKAREMASHLRKAGRAQSTINNHLQVVKRVLNLAYIEWGWISHPLGDKIRKKTPKNERHVYLDADQLTRLMEAIPDKRQTDKRVIALAALTGLRQGELLALEPSNIHGNRILLRPDQTKSGKARVVPVPEDALPWLHALPFDTTYARLRKTWEDARKAVGRPDLRFHDLRHSYASMLAQAGESMTTVRDLLGHSSLIVTSRYSHIFDKDLDSVAIKLPSFLNQKRGENAATH</sequence>
<comment type="similarity">
    <text evidence="1">Belongs to the 'phage' integrase family.</text>
</comment>
<evidence type="ECO:0000313" key="9">
    <source>
        <dbReference type="Proteomes" id="UP001229025"/>
    </source>
</evidence>
<name>A0ABT6UTL0_9GAMM</name>
<evidence type="ECO:0000256" key="5">
    <source>
        <dbReference type="PROSITE-ProRule" id="PRU01248"/>
    </source>
</evidence>
<dbReference type="SUPFAM" id="SSF56349">
    <property type="entry name" value="DNA breaking-rejoining enzymes"/>
    <property type="match status" value="1"/>
</dbReference>
<evidence type="ECO:0000256" key="4">
    <source>
        <dbReference type="ARBA" id="ARBA00023172"/>
    </source>
</evidence>
<evidence type="ECO:0000256" key="2">
    <source>
        <dbReference type="ARBA" id="ARBA00022908"/>
    </source>
</evidence>
<organism evidence="8 9">
    <name type="scientific">Cobetia amphilecti</name>
    <dbReference type="NCBI Taxonomy" id="1055104"/>
    <lineage>
        <taxon>Bacteria</taxon>
        <taxon>Pseudomonadati</taxon>
        <taxon>Pseudomonadota</taxon>
        <taxon>Gammaproteobacteria</taxon>
        <taxon>Oceanospirillales</taxon>
        <taxon>Halomonadaceae</taxon>
        <taxon>Cobetia</taxon>
    </lineage>
</organism>
<dbReference type="Gene3D" id="1.10.443.10">
    <property type="entry name" value="Intergrase catalytic core"/>
    <property type="match status" value="1"/>
</dbReference>
<comment type="caution">
    <text evidence="8">The sequence shown here is derived from an EMBL/GenBank/DDBJ whole genome shotgun (WGS) entry which is preliminary data.</text>
</comment>
<proteinExistence type="inferred from homology"/>
<evidence type="ECO:0000256" key="3">
    <source>
        <dbReference type="ARBA" id="ARBA00023125"/>
    </source>
</evidence>
<protein>
    <submittedName>
        <fullName evidence="8">Site-specific integrase</fullName>
    </submittedName>
</protein>
<dbReference type="InterPro" id="IPR050090">
    <property type="entry name" value="Tyrosine_recombinase_XerCD"/>
</dbReference>
<reference evidence="9" key="1">
    <citation type="submission" date="2023-07" db="EMBL/GenBank/DDBJ databases">
        <title>Genome-based characterization of strain KMM 296 and proposal for reclassification of Cobetia litoralis and Cobetia pacifica, and emended description of the species Cobetia amphilecti and Cobetia marina.</title>
        <authorList>
            <person name="Balabanova L."/>
            <person name="Nedashkovskaya O."/>
        </authorList>
    </citation>
    <scope>NUCLEOTIDE SEQUENCE [LARGE SCALE GENOMIC DNA]</scope>
    <source>
        <strain evidence="9">NRIC 0815</strain>
    </source>
</reference>
<accession>A0ABT6UTL0</accession>
<evidence type="ECO:0000259" key="6">
    <source>
        <dbReference type="PROSITE" id="PS51898"/>
    </source>
</evidence>
<evidence type="ECO:0000313" key="8">
    <source>
        <dbReference type="EMBL" id="MDI5886054.1"/>
    </source>
</evidence>
<dbReference type="RefSeq" id="WP_284727595.1">
    <property type="nucleotide sequence ID" value="NZ_JASCSA010000025.1"/>
</dbReference>
<keyword evidence="9" id="KW-1185">Reference proteome</keyword>
<dbReference type="InterPro" id="IPR002104">
    <property type="entry name" value="Integrase_catalytic"/>
</dbReference>
<gene>
    <name evidence="8" type="ORF">QLT01_17055</name>
</gene>
<keyword evidence="4" id="KW-0233">DNA recombination</keyword>
<dbReference type="InterPro" id="IPR010998">
    <property type="entry name" value="Integrase_recombinase_N"/>
</dbReference>
<feature type="domain" description="Tyr recombinase" evidence="6">
    <location>
        <begin position="163"/>
        <end position="321"/>
    </location>
</feature>
<evidence type="ECO:0000256" key="1">
    <source>
        <dbReference type="ARBA" id="ARBA00008857"/>
    </source>
</evidence>
<dbReference type="EMBL" id="JASCSA010000025">
    <property type="protein sequence ID" value="MDI5886054.1"/>
    <property type="molecule type" value="Genomic_DNA"/>
</dbReference>
<dbReference type="PANTHER" id="PTHR30349:SF64">
    <property type="entry name" value="PROPHAGE INTEGRASE INTD-RELATED"/>
    <property type="match status" value="1"/>
</dbReference>
<dbReference type="InterPro" id="IPR013762">
    <property type="entry name" value="Integrase-like_cat_sf"/>
</dbReference>
<dbReference type="PANTHER" id="PTHR30349">
    <property type="entry name" value="PHAGE INTEGRASE-RELATED"/>
    <property type="match status" value="1"/>
</dbReference>
<dbReference type="InterPro" id="IPR011010">
    <property type="entry name" value="DNA_brk_join_enz"/>
</dbReference>
<dbReference type="Pfam" id="PF00589">
    <property type="entry name" value="Phage_integrase"/>
    <property type="match status" value="1"/>
</dbReference>
<keyword evidence="2" id="KW-0229">DNA integration</keyword>
<dbReference type="PROSITE" id="PS51898">
    <property type="entry name" value="TYR_RECOMBINASE"/>
    <property type="match status" value="1"/>
</dbReference>
<dbReference type="CDD" id="cd00796">
    <property type="entry name" value="INT_Rci_Hp1_C"/>
    <property type="match status" value="1"/>
</dbReference>
<keyword evidence="3 5" id="KW-0238">DNA-binding</keyword>
<dbReference type="InterPro" id="IPR044068">
    <property type="entry name" value="CB"/>
</dbReference>
<dbReference type="Proteomes" id="UP001229025">
    <property type="component" value="Unassembled WGS sequence"/>
</dbReference>
<evidence type="ECO:0000259" key="7">
    <source>
        <dbReference type="PROSITE" id="PS51900"/>
    </source>
</evidence>
<dbReference type="Gene3D" id="1.10.150.130">
    <property type="match status" value="1"/>
</dbReference>